<dbReference type="Proteomes" id="UP000245910">
    <property type="component" value="Chromosome I"/>
</dbReference>
<sequence>MGCFPKIRVPRRLLRLFKKKKDNRGRDDVELGHISHPFDVYRIDSKGNRVALPQHLPVPVDLYGQVVPHTDASAAAATPVVGTGLTYRGIPVPDGSAVTDGSASDDSVAVDPKAKTGAHAKKDAGGAVAGPAPKDI</sequence>
<dbReference type="AlphaFoldDB" id="A0A2L2TJ73"/>
<feature type="region of interest" description="Disordered" evidence="1">
    <location>
        <begin position="93"/>
        <end position="136"/>
    </location>
</feature>
<dbReference type="KEGG" id="fvn:FVRRES_00979"/>
<dbReference type="EMBL" id="LN649229">
    <property type="protein sequence ID" value="CEI64467.1"/>
    <property type="molecule type" value="Genomic_DNA"/>
</dbReference>
<dbReference type="OrthoDB" id="5053399at2759"/>
<feature type="compositionally biased region" description="Low complexity" evidence="1">
    <location>
        <begin position="94"/>
        <end position="111"/>
    </location>
</feature>
<evidence type="ECO:0000256" key="1">
    <source>
        <dbReference type="SAM" id="MobiDB-lite"/>
    </source>
</evidence>
<evidence type="ECO:0000313" key="3">
    <source>
        <dbReference type="Proteomes" id="UP000245910"/>
    </source>
</evidence>
<accession>A0A2L2TJ73</accession>
<dbReference type="RefSeq" id="XP_025588187.1">
    <property type="nucleotide sequence ID" value="XM_025738697.1"/>
</dbReference>
<dbReference type="GeneID" id="37252623"/>
<proteinExistence type="predicted"/>
<name>A0A2L2TJ73_9HYPO</name>
<reference evidence="3" key="1">
    <citation type="submission" date="2014-10" db="EMBL/GenBank/DDBJ databases">
        <authorList>
            <person name="King R."/>
        </authorList>
    </citation>
    <scope>NUCLEOTIDE SEQUENCE [LARGE SCALE GENOMIC DNA]</scope>
    <source>
        <strain evidence="3">A3/5</strain>
    </source>
</reference>
<protein>
    <submittedName>
        <fullName evidence="2">Uncharacterized protein</fullName>
    </submittedName>
</protein>
<keyword evidence="3" id="KW-1185">Reference proteome</keyword>
<evidence type="ECO:0000313" key="2">
    <source>
        <dbReference type="EMBL" id="CEI64467.1"/>
    </source>
</evidence>
<organism evidence="2 3">
    <name type="scientific">Fusarium venenatum</name>
    <dbReference type="NCBI Taxonomy" id="56646"/>
    <lineage>
        <taxon>Eukaryota</taxon>
        <taxon>Fungi</taxon>
        <taxon>Dikarya</taxon>
        <taxon>Ascomycota</taxon>
        <taxon>Pezizomycotina</taxon>
        <taxon>Sordariomycetes</taxon>
        <taxon>Hypocreomycetidae</taxon>
        <taxon>Hypocreales</taxon>
        <taxon>Nectriaceae</taxon>
        <taxon>Fusarium</taxon>
    </lineage>
</organism>